<dbReference type="Proteomes" id="UP000012174">
    <property type="component" value="Unassembled WGS sequence"/>
</dbReference>
<evidence type="ECO:0000313" key="2">
    <source>
        <dbReference type="Proteomes" id="UP000012174"/>
    </source>
</evidence>
<evidence type="ECO:0000313" key="1">
    <source>
        <dbReference type="EMBL" id="EMR70341.1"/>
    </source>
</evidence>
<accession>M7TK70</accession>
<name>M7TK70_EUTLA</name>
<dbReference type="EMBL" id="KB705882">
    <property type="protein sequence ID" value="EMR70341.1"/>
    <property type="molecule type" value="Genomic_DNA"/>
</dbReference>
<dbReference type="OrthoDB" id="4758329at2759"/>
<dbReference type="HOGENOM" id="CLU_2291700_0_0_1"/>
<dbReference type="AlphaFoldDB" id="M7TK70"/>
<sequence length="101" mass="11386">MYAKLLGLYGFDDPISSTHEWSLNGFDLRAMRHTFDPAILPSTALLGHRLWRDIGLPGSVALLPLFASAFKNSPLNRTHHRADVDTEKLFLMVEKSLKCFS</sequence>
<reference evidence="2" key="1">
    <citation type="journal article" date="2013" name="Genome Announc.">
        <title>Draft genome sequence of the grapevine dieback fungus Eutypa lata UCR-EL1.</title>
        <authorList>
            <person name="Blanco-Ulate B."/>
            <person name="Rolshausen P.E."/>
            <person name="Cantu D."/>
        </authorList>
    </citation>
    <scope>NUCLEOTIDE SEQUENCE [LARGE SCALE GENOMIC DNA]</scope>
    <source>
        <strain evidence="2">UCR-EL1</strain>
    </source>
</reference>
<gene>
    <name evidence="1" type="ORF">UCREL1_2626</name>
</gene>
<keyword evidence="2" id="KW-1185">Reference proteome</keyword>
<proteinExistence type="predicted"/>
<organism evidence="1 2">
    <name type="scientific">Eutypa lata (strain UCR-EL1)</name>
    <name type="common">Grapevine dieback disease fungus</name>
    <name type="synonym">Eutypa armeniacae</name>
    <dbReference type="NCBI Taxonomy" id="1287681"/>
    <lineage>
        <taxon>Eukaryota</taxon>
        <taxon>Fungi</taxon>
        <taxon>Dikarya</taxon>
        <taxon>Ascomycota</taxon>
        <taxon>Pezizomycotina</taxon>
        <taxon>Sordariomycetes</taxon>
        <taxon>Xylariomycetidae</taxon>
        <taxon>Xylariales</taxon>
        <taxon>Diatrypaceae</taxon>
        <taxon>Eutypa</taxon>
    </lineage>
</organism>
<dbReference type="KEGG" id="ela:UCREL1_2626"/>
<protein>
    <submittedName>
        <fullName evidence="1">Uncharacterized protein</fullName>
    </submittedName>
</protein>